<proteinExistence type="predicted"/>
<protein>
    <submittedName>
        <fullName evidence="1">Uncharacterized protein</fullName>
    </submittedName>
</protein>
<evidence type="ECO:0000313" key="1">
    <source>
        <dbReference type="EMBL" id="KAK7007756.1"/>
    </source>
</evidence>
<keyword evidence="3" id="KW-1185">Reference proteome</keyword>
<dbReference type="EMBL" id="JAWWNJ010000069">
    <property type="protein sequence ID" value="KAK7007756.1"/>
    <property type="molecule type" value="Genomic_DNA"/>
</dbReference>
<name>A0AAW0AF91_9AGAR</name>
<evidence type="ECO:0000313" key="3">
    <source>
        <dbReference type="Proteomes" id="UP001362999"/>
    </source>
</evidence>
<comment type="caution">
    <text evidence="1">The sequence shown here is derived from an EMBL/GenBank/DDBJ whole genome shotgun (WGS) entry which is preliminary data.</text>
</comment>
<dbReference type="Proteomes" id="UP001362999">
    <property type="component" value="Unassembled WGS sequence"/>
</dbReference>
<evidence type="ECO:0000313" key="2">
    <source>
        <dbReference type="EMBL" id="KAK7007758.1"/>
    </source>
</evidence>
<accession>A0AAW0AF91</accession>
<reference evidence="1 3" key="1">
    <citation type="journal article" date="2024" name="J Genomics">
        <title>Draft genome sequencing and assembly of Favolaschia claudopus CIRM-BRFM 2984 isolated from oak limbs.</title>
        <authorList>
            <person name="Navarro D."/>
            <person name="Drula E."/>
            <person name="Chaduli D."/>
            <person name="Cazenave R."/>
            <person name="Ahrendt S."/>
            <person name="Wang J."/>
            <person name="Lipzen A."/>
            <person name="Daum C."/>
            <person name="Barry K."/>
            <person name="Grigoriev I.V."/>
            <person name="Favel A."/>
            <person name="Rosso M.N."/>
            <person name="Martin F."/>
        </authorList>
    </citation>
    <scope>NUCLEOTIDE SEQUENCE [LARGE SCALE GENOMIC DNA]</scope>
    <source>
        <strain evidence="1 3">CIRM-BRFM 2984</strain>
    </source>
</reference>
<gene>
    <name evidence="1" type="ORF">R3P38DRAFT_2791910</name>
    <name evidence="2" type="ORF">R3P38DRAFT_2791912</name>
</gene>
<dbReference type="EMBL" id="JAWWNJ010000069">
    <property type="protein sequence ID" value="KAK7007758.1"/>
    <property type="molecule type" value="Genomic_DNA"/>
</dbReference>
<organism evidence="1 3">
    <name type="scientific">Favolaschia claudopus</name>
    <dbReference type="NCBI Taxonomy" id="2862362"/>
    <lineage>
        <taxon>Eukaryota</taxon>
        <taxon>Fungi</taxon>
        <taxon>Dikarya</taxon>
        <taxon>Basidiomycota</taxon>
        <taxon>Agaricomycotina</taxon>
        <taxon>Agaricomycetes</taxon>
        <taxon>Agaricomycetidae</taxon>
        <taxon>Agaricales</taxon>
        <taxon>Marasmiineae</taxon>
        <taxon>Mycenaceae</taxon>
        <taxon>Favolaschia</taxon>
    </lineage>
</organism>
<sequence length="169" mass="18740">MVSNTSKNSMQAINPDCLARNEAFDQHYKAIWLAGKSEGIEALKQDTDLNTPFEHKYQALQGPDILARFSDIDFRLLESRGISRKTSYGNGECRAAFREKVSESTGIHGVVEIVGRNPRRINATGCKLDLKSPESMASHGIHGVVCQQENKKNTVKQSQHQLESAQGIL</sequence>
<dbReference type="AlphaFoldDB" id="A0AAW0AF91"/>